<feature type="transmembrane region" description="Helical" evidence="1">
    <location>
        <begin position="244"/>
        <end position="260"/>
    </location>
</feature>
<proteinExistence type="predicted"/>
<dbReference type="HOGENOM" id="CLU_1020148_0_0_1"/>
<feature type="transmembrane region" description="Helical" evidence="1">
    <location>
        <begin position="216"/>
        <end position="232"/>
    </location>
</feature>
<dbReference type="Pfam" id="PF17028">
    <property type="entry name" value="8TM_micro"/>
    <property type="match status" value="1"/>
</dbReference>
<gene>
    <name evidence="3" type="ORF">VICG_00713</name>
</gene>
<dbReference type="InParanoid" id="L2GN38"/>
<dbReference type="VEuPathDB" id="MicrosporidiaDB:VICG_00713"/>
<evidence type="ECO:0000313" key="4">
    <source>
        <dbReference type="Proteomes" id="UP000011082"/>
    </source>
</evidence>
<protein>
    <recommendedName>
        <fullName evidence="2">Microsporidial 8TM transmembrane domain-containing protein</fullName>
    </recommendedName>
</protein>
<keyword evidence="4" id="KW-1185">Reference proteome</keyword>
<keyword evidence="1" id="KW-1133">Transmembrane helix</keyword>
<dbReference type="RefSeq" id="XP_007604164.1">
    <property type="nucleotide sequence ID" value="XM_007604102.1"/>
</dbReference>
<dbReference type="InterPro" id="IPR031497">
    <property type="entry name" value="8TM_micro"/>
</dbReference>
<accession>L2GN38</accession>
<dbReference type="OrthoDB" id="2190933at2759"/>
<feature type="domain" description="Microsporidial 8TM transmembrane" evidence="2">
    <location>
        <begin position="18"/>
        <end position="269"/>
    </location>
</feature>
<name>L2GN38_VITCO</name>
<keyword evidence="1" id="KW-0472">Membrane</keyword>
<organism evidence="3 4">
    <name type="scientific">Vittaforma corneae (strain ATCC 50505)</name>
    <name type="common">Microsporidian parasite</name>
    <name type="synonym">Nosema corneum</name>
    <dbReference type="NCBI Taxonomy" id="993615"/>
    <lineage>
        <taxon>Eukaryota</taxon>
        <taxon>Fungi</taxon>
        <taxon>Fungi incertae sedis</taxon>
        <taxon>Microsporidia</taxon>
        <taxon>Nosematidae</taxon>
        <taxon>Vittaforma</taxon>
    </lineage>
</organism>
<dbReference type="GeneID" id="19881429"/>
<evidence type="ECO:0000259" key="2">
    <source>
        <dbReference type="Pfam" id="PF17028"/>
    </source>
</evidence>
<dbReference type="OMA" id="WYINMQM"/>
<dbReference type="AlphaFoldDB" id="L2GN38"/>
<sequence length="273" mass="32033">MLGRWSKPLKYFLIFCCRIVDIPSKIFIKDHSKEILLLRDFKINEFNTCLFNILCSLADLLFSLKVRSFDYFLLSSLFPNDLSSLENFIIHFKIQELYPFLCFYEPFYLLKLPSKFSNLFHLNILLGTNLIRGRSVSLLNSLSTVYLNGLNYCHFPSLSGFWYLLMCMVEQYSGLSYTLNLIYGNFLSDKDPRLIPVYKNGSSFISYLPFILKSKFLNLYFAIALVFEYLYMNFKCSEIVNTNFLYWTSLLFVSLYIWDLKFGSLSNAKTGSQ</sequence>
<dbReference type="EMBL" id="JH370133">
    <property type="protein sequence ID" value="ELA42313.1"/>
    <property type="molecule type" value="Genomic_DNA"/>
</dbReference>
<dbReference type="Proteomes" id="UP000011082">
    <property type="component" value="Unassembled WGS sequence"/>
</dbReference>
<evidence type="ECO:0000313" key="3">
    <source>
        <dbReference type="EMBL" id="ELA42313.1"/>
    </source>
</evidence>
<evidence type="ECO:0000256" key="1">
    <source>
        <dbReference type="SAM" id="Phobius"/>
    </source>
</evidence>
<keyword evidence="1" id="KW-0812">Transmembrane</keyword>
<reference evidence="4" key="1">
    <citation type="submission" date="2011-05" db="EMBL/GenBank/DDBJ databases">
        <title>The genome sequence of Vittaforma corneae strain ATCC 50505.</title>
        <authorList>
            <consortium name="The Broad Institute Genome Sequencing Platform"/>
            <person name="Cuomo C."/>
            <person name="Didier E."/>
            <person name="Bowers L."/>
            <person name="Young S.K."/>
            <person name="Zeng Q."/>
            <person name="Gargeya S."/>
            <person name="Fitzgerald M."/>
            <person name="Haas B."/>
            <person name="Abouelleil A."/>
            <person name="Alvarado L."/>
            <person name="Arachchi H.M."/>
            <person name="Berlin A."/>
            <person name="Chapman S.B."/>
            <person name="Gearin G."/>
            <person name="Goldberg J."/>
            <person name="Griggs A."/>
            <person name="Gujja S."/>
            <person name="Hansen M."/>
            <person name="Heiman D."/>
            <person name="Howarth C."/>
            <person name="Larimer J."/>
            <person name="Lui A."/>
            <person name="MacDonald P.J.P."/>
            <person name="McCowen C."/>
            <person name="Montmayeur A."/>
            <person name="Murphy C."/>
            <person name="Neiman D."/>
            <person name="Pearson M."/>
            <person name="Priest M."/>
            <person name="Roberts A."/>
            <person name="Saif S."/>
            <person name="Shea T."/>
            <person name="Sisk P."/>
            <person name="Stolte C."/>
            <person name="Sykes S."/>
            <person name="Wortman J."/>
            <person name="Nusbaum C."/>
            <person name="Birren B."/>
        </authorList>
    </citation>
    <scope>NUCLEOTIDE SEQUENCE [LARGE SCALE GENOMIC DNA]</scope>
    <source>
        <strain evidence="4">ATCC 50505</strain>
    </source>
</reference>